<dbReference type="Proteomes" id="UP000092627">
    <property type="component" value="Unassembled WGS sequence"/>
</dbReference>
<evidence type="ECO:0000313" key="1">
    <source>
        <dbReference type="EMBL" id="SBS26422.1"/>
    </source>
</evidence>
<dbReference type="STRING" id="295068.MAQ5080_00515"/>
<protein>
    <submittedName>
        <fullName evidence="1">Uncharacterized protein</fullName>
    </submittedName>
</protein>
<organism evidence="1 2">
    <name type="scientific">Marinomonas aquimarina</name>
    <dbReference type="NCBI Taxonomy" id="295068"/>
    <lineage>
        <taxon>Bacteria</taxon>
        <taxon>Pseudomonadati</taxon>
        <taxon>Pseudomonadota</taxon>
        <taxon>Gammaproteobacteria</taxon>
        <taxon>Oceanospirillales</taxon>
        <taxon>Oceanospirillaceae</taxon>
        <taxon>Marinomonas</taxon>
    </lineage>
</organism>
<dbReference type="OrthoDB" id="6104893at2"/>
<accession>A0A1A8T2V8</accession>
<dbReference type="AlphaFoldDB" id="A0A1A8T2V8"/>
<sequence length="292" mass="32250">MVGRAASGFFLLEALLAMAILTSVVSLIVPVVQALESHMTKRQQLLQLMALNQAVEDQFQAQFQRLGSGGCYASHGRLQVGEQGDKPARLKNDKLDPGSDWLYGTDFGACAGYGWSNEQHIEVQLSCDNLDVGDILRVSSCEQNVAATVLANNHGMITSWHGETDLTGEVLVYDAKEFYWFVKMGKAEQHAFWRRPAPSGRPLELMTGVEHVRFYPVVDRDLDGVADEVWVDYGAVPVRQIKAILVEYLYGLGHCDMASAVLSYQTLRGDQWDYDGVCFKVGKLLAQVGASQ</sequence>
<proteinExistence type="predicted"/>
<gene>
    <name evidence="1" type="ORF">MAQ5080_00515</name>
</gene>
<dbReference type="EMBL" id="FLOC01000002">
    <property type="protein sequence ID" value="SBS26422.1"/>
    <property type="molecule type" value="Genomic_DNA"/>
</dbReference>
<evidence type="ECO:0000313" key="2">
    <source>
        <dbReference type="Proteomes" id="UP000092627"/>
    </source>
</evidence>
<reference evidence="1 2" key="1">
    <citation type="submission" date="2016-06" db="EMBL/GenBank/DDBJ databases">
        <authorList>
            <person name="Kjaerup R.B."/>
            <person name="Dalgaard T.S."/>
            <person name="Juul-Madsen H.R."/>
        </authorList>
    </citation>
    <scope>NUCLEOTIDE SEQUENCE [LARGE SCALE GENOMIC DNA]</scope>
    <source>
        <strain evidence="1 2">CECT 5080</strain>
    </source>
</reference>
<name>A0A1A8T2V8_9GAMM</name>
<keyword evidence="2" id="KW-1185">Reference proteome</keyword>
<dbReference type="RefSeq" id="WP_067205274.1">
    <property type="nucleotide sequence ID" value="NZ_FLOC01000002.1"/>
</dbReference>